<sequence length="213" mass="23716">MSEGYSCSRKEDEVKKMEEVQPAVATEELEPLPEEYLTEPVSVAQVCSIGQRLSQPDLQAEYTAFLQPKRKPLLIKRSQRCRECEHNLSKPEFSPASIKFKIQMAAFHHIPEVKIKSVTAFNIGEGSRSSGLRCVVWCIRSAAPSGRHNKLATRMLPGISPPPPFLVSPGTPAIPWPRWLRLFENFTLASGASELSAARRRALLLHCLGPEGQ</sequence>
<organism evidence="1 2">
    <name type="scientific">Dermacentor silvarum</name>
    <name type="common">Tick</name>
    <dbReference type="NCBI Taxonomy" id="543639"/>
    <lineage>
        <taxon>Eukaryota</taxon>
        <taxon>Metazoa</taxon>
        <taxon>Ecdysozoa</taxon>
        <taxon>Arthropoda</taxon>
        <taxon>Chelicerata</taxon>
        <taxon>Arachnida</taxon>
        <taxon>Acari</taxon>
        <taxon>Parasitiformes</taxon>
        <taxon>Ixodida</taxon>
        <taxon>Ixodoidea</taxon>
        <taxon>Ixodidae</taxon>
        <taxon>Rhipicephalinae</taxon>
        <taxon>Dermacentor</taxon>
    </lineage>
</organism>
<name>A0ACB8C736_DERSI</name>
<reference evidence="1" key="1">
    <citation type="submission" date="2020-05" db="EMBL/GenBank/DDBJ databases">
        <title>Large-scale comparative analyses of tick genomes elucidate their genetic diversity and vector capacities.</title>
        <authorList>
            <person name="Jia N."/>
            <person name="Wang J."/>
            <person name="Shi W."/>
            <person name="Du L."/>
            <person name="Sun Y."/>
            <person name="Zhan W."/>
            <person name="Jiang J."/>
            <person name="Wang Q."/>
            <person name="Zhang B."/>
            <person name="Ji P."/>
            <person name="Sakyi L.B."/>
            <person name="Cui X."/>
            <person name="Yuan T."/>
            <person name="Jiang B."/>
            <person name="Yang W."/>
            <person name="Lam T.T.-Y."/>
            <person name="Chang Q."/>
            <person name="Ding S."/>
            <person name="Wang X."/>
            <person name="Zhu J."/>
            <person name="Ruan X."/>
            <person name="Zhao L."/>
            <person name="Wei J."/>
            <person name="Que T."/>
            <person name="Du C."/>
            <person name="Cheng J."/>
            <person name="Dai P."/>
            <person name="Han X."/>
            <person name="Huang E."/>
            <person name="Gao Y."/>
            <person name="Liu J."/>
            <person name="Shao H."/>
            <person name="Ye R."/>
            <person name="Li L."/>
            <person name="Wei W."/>
            <person name="Wang X."/>
            <person name="Wang C."/>
            <person name="Yang T."/>
            <person name="Huo Q."/>
            <person name="Li W."/>
            <person name="Guo W."/>
            <person name="Chen H."/>
            <person name="Zhou L."/>
            <person name="Ni X."/>
            <person name="Tian J."/>
            <person name="Zhou Y."/>
            <person name="Sheng Y."/>
            <person name="Liu T."/>
            <person name="Pan Y."/>
            <person name="Xia L."/>
            <person name="Li J."/>
            <person name="Zhao F."/>
            <person name="Cao W."/>
        </authorList>
    </citation>
    <scope>NUCLEOTIDE SEQUENCE</scope>
    <source>
        <strain evidence="1">Dsil-2018</strain>
    </source>
</reference>
<evidence type="ECO:0000313" key="1">
    <source>
        <dbReference type="EMBL" id="KAH7936694.1"/>
    </source>
</evidence>
<dbReference type="EMBL" id="CM023477">
    <property type="protein sequence ID" value="KAH7936694.1"/>
    <property type="molecule type" value="Genomic_DNA"/>
</dbReference>
<dbReference type="Proteomes" id="UP000821865">
    <property type="component" value="Chromosome 8"/>
</dbReference>
<comment type="caution">
    <text evidence="1">The sequence shown here is derived from an EMBL/GenBank/DDBJ whole genome shotgun (WGS) entry which is preliminary data.</text>
</comment>
<proteinExistence type="predicted"/>
<evidence type="ECO:0000313" key="2">
    <source>
        <dbReference type="Proteomes" id="UP000821865"/>
    </source>
</evidence>
<gene>
    <name evidence="1" type="ORF">HPB49_003125</name>
</gene>
<accession>A0ACB8C736</accession>
<protein>
    <submittedName>
        <fullName evidence="1">Uncharacterized protein</fullName>
    </submittedName>
</protein>
<keyword evidence="2" id="KW-1185">Reference proteome</keyword>